<reference evidence="3 4" key="1">
    <citation type="submission" date="2016-10" db="EMBL/GenBank/DDBJ databases">
        <authorList>
            <person name="de Groot N.N."/>
        </authorList>
    </citation>
    <scope>NUCLEOTIDE SEQUENCE [LARGE SCALE GENOMIC DNA]</scope>
    <source>
        <strain evidence="3 4">CPCC 202808</strain>
    </source>
</reference>
<dbReference type="STRING" id="504797.SAMN05421678_12752"/>
<sequence>MTNRTRYPDSRLTARPRSRRPRGVVRLATVSVVAVVIVAALVAGCQGDSPTRGKPAAWVPSALPAYTPTVQAAAVRTREVKGYSRIMTTSQGLSIYVNDGPASPANAVCTGSCTSVWHPVLVNLGDLVDPGTLGVRISTIDRPGQGHQLAVNGRRAYTFVADRPGQLQGDLFITGSSSGKTYTWRAVRVPKGAPAQVVFKPRK</sequence>
<evidence type="ECO:0000256" key="1">
    <source>
        <dbReference type="SAM" id="MobiDB-lite"/>
    </source>
</evidence>
<keyword evidence="2" id="KW-0812">Transmembrane</keyword>
<dbReference type="Proteomes" id="UP000199052">
    <property type="component" value="Unassembled WGS sequence"/>
</dbReference>
<organism evidence="3 4">
    <name type="scientific">Actinopolymorpha cephalotaxi</name>
    <dbReference type="NCBI Taxonomy" id="504797"/>
    <lineage>
        <taxon>Bacteria</taxon>
        <taxon>Bacillati</taxon>
        <taxon>Actinomycetota</taxon>
        <taxon>Actinomycetes</taxon>
        <taxon>Propionibacteriales</taxon>
        <taxon>Actinopolymorphaceae</taxon>
        <taxon>Actinopolymorpha</taxon>
    </lineage>
</organism>
<evidence type="ECO:0008006" key="5">
    <source>
        <dbReference type="Google" id="ProtNLM"/>
    </source>
</evidence>
<protein>
    <recommendedName>
        <fullName evidence="5">Lipoprotein with Yx(FWY)xxD motif</fullName>
    </recommendedName>
</protein>
<evidence type="ECO:0000256" key="2">
    <source>
        <dbReference type="SAM" id="Phobius"/>
    </source>
</evidence>
<feature type="transmembrane region" description="Helical" evidence="2">
    <location>
        <begin position="24"/>
        <end position="44"/>
    </location>
</feature>
<dbReference type="EMBL" id="FOOI01000027">
    <property type="protein sequence ID" value="SFH66975.1"/>
    <property type="molecule type" value="Genomic_DNA"/>
</dbReference>
<gene>
    <name evidence="3" type="ORF">SAMN05421678_12752</name>
</gene>
<evidence type="ECO:0000313" key="4">
    <source>
        <dbReference type="Proteomes" id="UP000199052"/>
    </source>
</evidence>
<keyword evidence="2" id="KW-1133">Transmembrane helix</keyword>
<accession>A0A1I3BXD6</accession>
<name>A0A1I3BXD6_9ACTN</name>
<keyword evidence="2" id="KW-0472">Membrane</keyword>
<proteinExistence type="predicted"/>
<evidence type="ECO:0000313" key="3">
    <source>
        <dbReference type="EMBL" id="SFH66975.1"/>
    </source>
</evidence>
<dbReference type="AlphaFoldDB" id="A0A1I3BXD6"/>
<feature type="region of interest" description="Disordered" evidence="1">
    <location>
        <begin position="1"/>
        <end position="20"/>
    </location>
</feature>